<keyword evidence="4" id="KW-1185">Reference proteome</keyword>
<feature type="binding site" evidence="2">
    <location>
        <position position="149"/>
    </location>
    <ligand>
        <name>Fe cation</name>
        <dbReference type="ChEBI" id="CHEBI:24875"/>
    </ligand>
</feature>
<dbReference type="GO" id="GO:0006412">
    <property type="term" value="P:translation"/>
    <property type="evidence" value="ECO:0007669"/>
    <property type="project" value="UniProtKB-UniRule"/>
</dbReference>
<keyword evidence="2" id="KW-0648">Protein biosynthesis</keyword>
<sequence length="185" mass="20414">MIREIVQYGHPVLRQRCRPVTEVDDTIIELVADMLETMVDANGVGLAAPQVGEDLRLAVIDVSHDPDCISFLKVNGEDANLEEIMPLIFINPELAFGQEKEFGMEGCLSIRGIRAEVRRPEAVKATLPQLDGSVLVVETDGLLARALQHEIDHLNGVLFVDRLPAVAKVSMRNRLKKLLDSNPQG</sequence>
<dbReference type="NCBIfam" id="NF001159">
    <property type="entry name" value="PRK00150.1-3"/>
    <property type="match status" value="1"/>
</dbReference>
<proteinExistence type="inferred from homology"/>
<dbReference type="EMBL" id="JAENIK010000011">
    <property type="protein sequence ID" value="MBK1815955.1"/>
    <property type="molecule type" value="Genomic_DNA"/>
</dbReference>
<feature type="active site" evidence="2">
    <location>
        <position position="150"/>
    </location>
</feature>
<comment type="similarity">
    <text evidence="1 2">Belongs to the polypeptide deformylase family.</text>
</comment>
<dbReference type="PRINTS" id="PR01576">
    <property type="entry name" value="PDEFORMYLASE"/>
</dbReference>
<comment type="cofactor">
    <cofactor evidence="2">
        <name>Fe(2+)</name>
        <dbReference type="ChEBI" id="CHEBI:29033"/>
    </cofactor>
    <text evidence="2">Binds 1 Fe(2+) ion.</text>
</comment>
<dbReference type="HAMAP" id="MF_00163">
    <property type="entry name" value="Pep_deformylase"/>
    <property type="match status" value="1"/>
</dbReference>
<comment type="catalytic activity">
    <reaction evidence="2">
        <text>N-terminal N-formyl-L-methionyl-[peptide] + H2O = N-terminal L-methionyl-[peptide] + formate</text>
        <dbReference type="Rhea" id="RHEA:24420"/>
        <dbReference type="Rhea" id="RHEA-COMP:10639"/>
        <dbReference type="Rhea" id="RHEA-COMP:10640"/>
        <dbReference type="ChEBI" id="CHEBI:15377"/>
        <dbReference type="ChEBI" id="CHEBI:15740"/>
        <dbReference type="ChEBI" id="CHEBI:49298"/>
        <dbReference type="ChEBI" id="CHEBI:64731"/>
        <dbReference type="EC" id="3.5.1.88"/>
    </reaction>
</comment>
<evidence type="ECO:0000313" key="3">
    <source>
        <dbReference type="EMBL" id="MBK1815955.1"/>
    </source>
</evidence>
<dbReference type="PIRSF" id="PIRSF004749">
    <property type="entry name" value="Pep_def"/>
    <property type="match status" value="1"/>
</dbReference>
<comment type="caution">
    <text evidence="3">The sequence shown here is derived from an EMBL/GenBank/DDBJ whole genome shotgun (WGS) entry which is preliminary data.</text>
</comment>
<feature type="binding site" evidence="2">
    <location>
        <position position="153"/>
    </location>
    <ligand>
        <name>Fe cation</name>
        <dbReference type="ChEBI" id="CHEBI:24875"/>
    </ligand>
</feature>
<keyword evidence="2" id="KW-0479">Metal-binding</keyword>
<accession>A0A934R5R8</accession>
<dbReference type="GO" id="GO:0046872">
    <property type="term" value="F:metal ion binding"/>
    <property type="evidence" value="ECO:0007669"/>
    <property type="project" value="UniProtKB-KW"/>
</dbReference>
<dbReference type="GO" id="GO:0042586">
    <property type="term" value="F:peptide deformylase activity"/>
    <property type="evidence" value="ECO:0007669"/>
    <property type="project" value="UniProtKB-UniRule"/>
</dbReference>
<protein>
    <recommendedName>
        <fullName evidence="2">Peptide deformylase</fullName>
        <shortName evidence="2">PDF</shortName>
        <ecNumber evidence="2">3.5.1.88</ecNumber>
    </recommendedName>
    <alternativeName>
        <fullName evidence="2">Polypeptide deformylase</fullName>
    </alternativeName>
</protein>
<keyword evidence="2 3" id="KW-0378">Hydrolase</keyword>
<feature type="binding site" evidence="2">
    <location>
        <position position="107"/>
    </location>
    <ligand>
        <name>Fe cation</name>
        <dbReference type="ChEBI" id="CHEBI:24875"/>
    </ligand>
</feature>
<organism evidence="3 4">
    <name type="scientific">Luteolibacter yonseiensis</name>
    <dbReference type="NCBI Taxonomy" id="1144680"/>
    <lineage>
        <taxon>Bacteria</taxon>
        <taxon>Pseudomonadati</taxon>
        <taxon>Verrucomicrobiota</taxon>
        <taxon>Verrucomicrobiia</taxon>
        <taxon>Verrucomicrobiales</taxon>
        <taxon>Verrucomicrobiaceae</taxon>
        <taxon>Luteolibacter</taxon>
    </lineage>
</organism>
<gene>
    <name evidence="2 3" type="primary">def</name>
    <name evidence="3" type="ORF">JIN84_10015</name>
</gene>
<evidence type="ECO:0000313" key="4">
    <source>
        <dbReference type="Proteomes" id="UP000600139"/>
    </source>
</evidence>
<keyword evidence="2" id="KW-0408">Iron</keyword>
<evidence type="ECO:0000256" key="1">
    <source>
        <dbReference type="ARBA" id="ARBA00010759"/>
    </source>
</evidence>
<name>A0A934R5R8_9BACT</name>
<reference evidence="3" key="1">
    <citation type="submission" date="2021-01" db="EMBL/GenBank/DDBJ databases">
        <title>Modified the classification status of verrucomicrobia.</title>
        <authorList>
            <person name="Feng X."/>
        </authorList>
    </citation>
    <scope>NUCLEOTIDE SEQUENCE</scope>
    <source>
        <strain evidence="3">JCM 18052</strain>
    </source>
</reference>
<dbReference type="Proteomes" id="UP000600139">
    <property type="component" value="Unassembled WGS sequence"/>
</dbReference>
<dbReference type="PANTHER" id="PTHR10458:SF22">
    <property type="entry name" value="PEPTIDE DEFORMYLASE"/>
    <property type="match status" value="1"/>
</dbReference>
<dbReference type="NCBIfam" id="TIGR00079">
    <property type="entry name" value="pept_deformyl"/>
    <property type="match status" value="1"/>
</dbReference>
<dbReference type="CDD" id="cd00487">
    <property type="entry name" value="Pep_deformylase"/>
    <property type="match status" value="1"/>
</dbReference>
<dbReference type="Pfam" id="PF01327">
    <property type="entry name" value="Pep_deformylase"/>
    <property type="match status" value="1"/>
</dbReference>
<evidence type="ECO:0000256" key="2">
    <source>
        <dbReference type="HAMAP-Rule" id="MF_00163"/>
    </source>
</evidence>
<dbReference type="InterPro" id="IPR036821">
    <property type="entry name" value="Peptide_deformylase_sf"/>
</dbReference>
<dbReference type="RefSeq" id="WP_200350915.1">
    <property type="nucleotide sequence ID" value="NZ_BAABHZ010000006.1"/>
</dbReference>
<dbReference type="SUPFAM" id="SSF56420">
    <property type="entry name" value="Peptide deformylase"/>
    <property type="match status" value="1"/>
</dbReference>
<dbReference type="PANTHER" id="PTHR10458">
    <property type="entry name" value="PEPTIDE DEFORMYLASE"/>
    <property type="match status" value="1"/>
</dbReference>
<dbReference type="Gene3D" id="3.90.45.10">
    <property type="entry name" value="Peptide deformylase"/>
    <property type="match status" value="1"/>
</dbReference>
<dbReference type="AlphaFoldDB" id="A0A934R5R8"/>
<comment type="function">
    <text evidence="2">Removes the formyl group from the N-terminal Met of newly synthesized proteins. Requires at least a dipeptide for an efficient rate of reaction. N-terminal L-methionine is a prerequisite for activity but the enzyme has broad specificity at other positions.</text>
</comment>
<dbReference type="EC" id="3.5.1.88" evidence="2"/>
<dbReference type="InterPro" id="IPR023635">
    <property type="entry name" value="Peptide_deformylase"/>
</dbReference>